<dbReference type="InterPro" id="IPR050445">
    <property type="entry name" value="Bact_polysacc_biosynth/exp"/>
</dbReference>
<dbReference type="EMBL" id="QGGU01000002">
    <property type="protein sequence ID" value="PWK53723.1"/>
    <property type="molecule type" value="Genomic_DNA"/>
</dbReference>
<evidence type="ECO:0000256" key="2">
    <source>
        <dbReference type="SAM" id="Phobius"/>
    </source>
</evidence>
<evidence type="ECO:0000256" key="1">
    <source>
        <dbReference type="SAM" id="Coils"/>
    </source>
</evidence>
<keyword evidence="2" id="KW-0812">Transmembrane</keyword>
<keyword evidence="4" id="KW-1185">Reference proteome</keyword>
<keyword evidence="1" id="KW-0175">Coiled coil</keyword>
<feature type="transmembrane region" description="Helical" evidence="2">
    <location>
        <begin position="21"/>
        <end position="41"/>
    </location>
</feature>
<keyword evidence="2" id="KW-1133">Transmembrane helix</keyword>
<reference evidence="3 4" key="1">
    <citation type="submission" date="2018-05" db="EMBL/GenBank/DDBJ databases">
        <title>Genomic Encyclopedia of Type Strains, Phase IV (KMG-IV): sequencing the most valuable type-strain genomes for metagenomic binning, comparative biology and taxonomic classification.</title>
        <authorList>
            <person name="Goeker M."/>
        </authorList>
    </citation>
    <scope>NUCLEOTIDE SEQUENCE [LARGE SCALE GENOMIC DNA]</scope>
    <source>
        <strain evidence="3 4">DSM 25350</strain>
    </source>
</reference>
<comment type="caution">
    <text evidence="3">The sequence shown here is derived from an EMBL/GenBank/DDBJ whole genome shotgun (WGS) entry which is preliminary data.</text>
</comment>
<dbReference type="Proteomes" id="UP000245790">
    <property type="component" value="Unassembled WGS sequence"/>
</dbReference>
<dbReference type="GO" id="GO:0004713">
    <property type="term" value="F:protein tyrosine kinase activity"/>
    <property type="evidence" value="ECO:0007669"/>
    <property type="project" value="TreeGrafter"/>
</dbReference>
<keyword evidence="2" id="KW-0472">Membrane</keyword>
<feature type="transmembrane region" description="Helical" evidence="2">
    <location>
        <begin position="487"/>
        <end position="507"/>
    </location>
</feature>
<feature type="coiled-coil region" evidence="1">
    <location>
        <begin position="171"/>
        <end position="305"/>
    </location>
</feature>
<organism evidence="3 4">
    <name type="scientific">Pleionea mediterranea</name>
    <dbReference type="NCBI Taxonomy" id="523701"/>
    <lineage>
        <taxon>Bacteria</taxon>
        <taxon>Pseudomonadati</taxon>
        <taxon>Pseudomonadota</taxon>
        <taxon>Gammaproteobacteria</taxon>
        <taxon>Oceanospirillales</taxon>
        <taxon>Pleioneaceae</taxon>
        <taxon>Pleionea</taxon>
    </lineage>
</organism>
<sequence length="511" mass="57667">MNPETLSIVRIIQKEVWIRRRLVIAIYVTTSLLFLAAAWFWPKVYTSSSSVLVDQQNILRPLMEGTAETTRVESRAAMAKKIIFSQRTIRKLLESETWQHLVDGEITSEDIESMGQRLSSATSIKNTGENIIEIAYTNKDPIKAYQTTQLMTDIFIEDSITTKRKESRDAFDFIDTQAKSYQEKLKQAESAIKEFRSKNIDASSTAKQNATERLIELKRELETVELDLSTAESSLSNYQSQLAGKASFTDQASIARENQLNERIAALESRLAELKLNYHDTYPDIIQLKGQIADLQKQVDLEVQRRNAEQSTSSVSKPTGETAQFIRSQISTVENTVASLKARQRQLLSLMDNERQTLDKISSVEAEIAELTRDYEVNQRYYQNLLNQRENARISMNIDLQNQGLTLKVQEPASVPVTPKGLHFSHIILAGLVLSLAIPIAIIYGLTLLDQKVRTELTIQKVFDIPVLANVSTLKTIKDKSLLTAKITTMAISLIAVWSIYAAAIYLRTQG</sequence>
<dbReference type="NCBIfam" id="TIGR03007">
    <property type="entry name" value="pepcterm_ChnLen"/>
    <property type="match status" value="1"/>
</dbReference>
<feature type="transmembrane region" description="Helical" evidence="2">
    <location>
        <begin position="427"/>
        <end position="449"/>
    </location>
</feature>
<dbReference type="GO" id="GO:0005886">
    <property type="term" value="C:plasma membrane"/>
    <property type="evidence" value="ECO:0007669"/>
    <property type="project" value="TreeGrafter"/>
</dbReference>
<dbReference type="OrthoDB" id="9795292at2"/>
<dbReference type="InterPro" id="IPR014345">
    <property type="entry name" value="XrtA_polysacc_chain"/>
</dbReference>
<name>A0A316FZ78_9GAMM</name>
<dbReference type="AlphaFoldDB" id="A0A316FZ78"/>
<evidence type="ECO:0000313" key="3">
    <source>
        <dbReference type="EMBL" id="PWK53723.1"/>
    </source>
</evidence>
<evidence type="ECO:0000313" key="4">
    <source>
        <dbReference type="Proteomes" id="UP000245790"/>
    </source>
</evidence>
<gene>
    <name evidence="3" type="ORF">C8D97_102111</name>
</gene>
<dbReference type="RefSeq" id="WP_109761793.1">
    <property type="nucleotide sequence ID" value="NZ_QGGU01000002.1"/>
</dbReference>
<dbReference type="PANTHER" id="PTHR32309">
    <property type="entry name" value="TYROSINE-PROTEIN KINASE"/>
    <property type="match status" value="1"/>
</dbReference>
<dbReference type="PANTHER" id="PTHR32309:SF13">
    <property type="entry name" value="FERRIC ENTEROBACTIN TRANSPORT PROTEIN FEPE"/>
    <property type="match status" value="1"/>
</dbReference>
<accession>A0A316FZ78</accession>
<proteinExistence type="predicted"/>
<protein>
    <submittedName>
        <fullName evidence="3">Polysaccharide chain length determinant protein (PEP-CTERM system associated)</fullName>
    </submittedName>
</protein>